<dbReference type="AlphaFoldDB" id="A0A843WRV8"/>
<organism evidence="1 2">
    <name type="scientific">Colocasia esculenta</name>
    <name type="common">Wild taro</name>
    <name type="synonym">Arum esculentum</name>
    <dbReference type="NCBI Taxonomy" id="4460"/>
    <lineage>
        <taxon>Eukaryota</taxon>
        <taxon>Viridiplantae</taxon>
        <taxon>Streptophyta</taxon>
        <taxon>Embryophyta</taxon>
        <taxon>Tracheophyta</taxon>
        <taxon>Spermatophyta</taxon>
        <taxon>Magnoliopsida</taxon>
        <taxon>Liliopsida</taxon>
        <taxon>Araceae</taxon>
        <taxon>Aroideae</taxon>
        <taxon>Colocasieae</taxon>
        <taxon>Colocasia</taxon>
    </lineage>
</organism>
<name>A0A843WRV8_COLES</name>
<protein>
    <submittedName>
        <fullName evidence="1">Uncharacterized protein</fullName>
    </submittedName>
</protein>
<dbReference type="Proteomes" id="UP000652761">
    <property type="component" value="Unassembled WGS sequence"/>
</dbReference>
<gene>
    <name evidence="1" type="ORF">Taro_045666</name>
</gene>
<proteinExistence type="predicted"/>
<evidence type="ECO:0000313" key="2">
    <source>
        <dbReference type="Proteomes" id="UP000652761"/>
    </source>
</evidence>
<evidence type="ECO:0000313" key="1">
    <source>
        <dbReference type="EMBL" id="MQM12749.1"/>
    </source>
</evidence>
<accession>A0A843WRV8</accession>
<sequence length="94" mass="10540">MGPRRLCIPLGPLTVPQWRLGLAFGRPIRRPNKMEGLLTPKEQAEGRVEGEEEDHVFLDLDDVYEYTDIPANVPYVLSGFLSFLDDPKTCGGQP</sequence>
<reference evidence="1" key="1">
    <citation type="submission" date="2017-07" db="EMBL/GenBank/DDBJ databases">
        <title>Taro Niue Genome Assembly and Annotation.</title>
        <authorList>
            <person name="Atibalentja N."/>
            <person name="Keating K."/>
            <person name="Fields C.J."/>
        </authorList>
    </citation>
    <scope>NUCLEOTIDE SEQUENCE</scope>
    <source>
        <strain evidence="1">Niue_2</strain>
        <tissue evidence="1">Leaf</tissue>
    </source>
</reference>
<comment type="caution">
    <text evidence="1">The sequence shown here is derived from an EMBL/GenBank/DDBJ whole genome shotgun (WGS) entry which is preliminary data.</text>
</comment>
<keyword evidence="2" id="KW-1185">Reference proteome</keyword>
<dbReference type="EMBL" id="NMUH01005436">
    <property type="protein sequence ID" value="MQM12749.1"/>
    <property type="molecule type" value="Genomic_DNA"/>
</dbReference>